<evidence type="ECO:0000313" key="1">
    <source>
        <dbReference type="EMBL" id="BBY46644.1"/>
    </source>
</evidence>
<geneLocation type="plasmid" evidence="1">
    <name>pJCM18538</name>
</geneLocation>
<reference evidence="1 2" key="1">
    <citation type="journal article" date="2019" name="Emerg. Microbes Infect.">
        <title>Comprehensive subspecies identification of 175 nontuberculous mycobacteria species based on 7547 genomic profiles.</title>
        <authorList>
            <person name="Matsumoto Y."/>
            <person name="Kinjo T."/>
            <person name="Motooka D."/>
            <person name="Nabeya D."/>
            <person name="Jung N."/>
            <person name="Uechi K."/>
            <person name="Horii T."/>
            <person name="Iida T."/>
            <person name="Fujita J."/>
            <person name="Nakamura S."/>
        </authorList>
    </citation>
    <scope>NUCLEOTIDE SEQUENCE [LARGE SCALE GENOMIC DNA]</scope>
    <source>
        <strain evidence="1 2">JCM 18538</strain>
        <plasmid evidence="1">pJCM18538</plasmid>
    </source>
</reference>
<dbReference type="Proteomes" id="UP000467428">
    <property type="component" value="Plasmid pJCM18538"/>
</dbReference>
<dbReference type="AlphaFoldDB" id="A0A7I7RPY4"/>
<dbReference type="EMBL" id="AP022592">
    <property type="protein sequence ID" value="BBY46644.1"/>
    <property type="molecule type" value="Genomic_DNA"/>
</dbReference>
<sequence>MLQWVSHCKSLHGGPRASVCSKCAKMLTASLPAGLRGSPTKGAALRKPAIVNGAKPLQLGVSDGAQRSHALPRCKVLRQKVSSL</sequence>
<accession>A0A7I7RPY4</accession>
<gene>
    <name evidence="1" type="ORF">MARA_00740</name>
</gene>
<name>A0A7I7RPY4_9MYCO</name>
<organism evidence="1 2">
    <name type="scientific">Mycolicibacterium arabiense</name>
    <dbReference type="NCBI Taxonomy" id="1286181"/>
    <lineage>
        <taxon>Bacteria</taxon>
        <taxon>Bacillati</taxon>
        <taxon>Actinomycetota</taxon>
        <taxon>Actinomycetes</taxon>
        <taxon>Mycobacteriales</taxon>
        <taxon>Mycobacteriaceae</taxon>
        <taxon>Mycolicibacterium</taxon>
    </lineage>
</organism>
<evidence type="ECO:0000313" key="2">
    <source>
        <dbReference type="Proteomes" id="UP000467428"/>
    </source>
</evidence>
<keyword evidence="1" id="KW-0614">Plasmid</keyword>
<protein>
    <submittedName>
        <fullName evidence="1">Uncharacterized protein</fullName>
    </submittedName>
</protein>
<keyword evidence="2" id="KW-1185">Reference proteome</keyword>
<dbReference type="KEGG" id="marz:MARA_00740"/>
<proteinExistence type="predicted"/>